<evidence type="ECO:0000313" key="4">
    <source>
        <dbReference type="Proteomes" id="UP000619479"/>
    </source>
</evidence>
<evidence type="ECO:0000313" key="3">
    <source>
        <dbReference type="EMBL" id="GID70968.1"/>
    </source>
</evidence>
<organism evidence="3 4">
    <name type="scientific">Actinoplanes cyaneus</name>
    <dbReference type="NCBI Taxonomy" id="52696"/>
    <lineage>
        <taxon>Bacteria</taxon>
        <taxon>Bacillati</taxon>
        <taxon>Actinomycetota</taxon>
        <taxon>Actinomycetes</taxon>
        <taxon>Micromonosporales</taxon>
        <taxon>Micromonosporaceae</taxon>
        <taxon>Actinoplanes</taxon>
    </lineage>
</organism>
<proteinExistence type="predicted"/>
<dbReference type="Pfam" id="PF00652">
    <property type="entry name" value="Ricin_B_lectin"/>
    <property type="match status" value="1"/>
</dbReference>
<dbReference type="InterPro" id="IPR035992">
    <property type="entry name" value="Ricin_B-like_lectins"/>
</dbReference>
<dbReference type="Gene3D" id="2.80.10.50">
    <property type="match status" value="1"/>
</dbReference>
<protein>
    <recommendedName>
        <fullName evidence="2">Ricin B lectin domain-containing protein</fullName>
    </recommendedName>
</protein>
<dbReference type="SUPFAM" id="SSF50370">
    <property type="entry name" value="Ricin B-like lectins"/>
    <property type="match status" value="1"/>
</dbReference>
<keyword evidence="4" id="KW-1185">Reference proteome</keyword>
<feature type="signal peptide" evidence="1">
    <location>
        <begin position="1"/>
        <end position="25"/>
    </location>
</feature>
<feature type="chain" id="PRO_5039457654" description="Ricin B lectin domain-containing protein" evidence="1">
    <location>
        <begin position="26"/>
        <end position="143"/>
    </location>
</feature>
<evidence type="ECO:0000256" key="1">
    <source>
        <dbReference type="SAM" id="SignalP"/>
    </source>
</evidence>
<dbReference type="AlphaFoldDB" id="A0A919IT65"/>
<sequence length="143" mass="15504">MVMRRITRFLTALTTGMAASAPVAAPPPLHQGWIHPRADDSRCLTGGTVGTLLSIRRCGDGSPGQEWFQASTGTFYNGENCMRTEGTVVRVAACNGADPAQEWWFVGTIRNGRHGPCLTGERDGQVRLRPCTGQVEQQWVSTS</sequence>
<evidence type="ECO:0000259" key="2">
    <source>
        <dbReference type="Pfam" id="PF00652"/>
    </source>
</evidence>
<name>A0A919IT65_9ACTN</name>
<accession>A0A919IT65</accession>
<dbReference type="PROSITE" id="PS50231">
    <property type="entry name" value="RICIN_B_LECTIN"/>
    <property type="match status" value="1"/>
</dbReference>
<dbReference type="Proteomes" id="UP000619479">
    <property type="component" value="Unassembled WGS sequence"/>
</dbReference>
<comment type="caution">
    <text evidence="3">The sequence shown here is derived from an EMBL/GenBank/DDBJ whole genome shotgun (WGS) entry which is preliminary data.</text>
</comment>
<dbReference type="EMBL" id="BOMH01000090">
    <property type="protein sequence ID" value="GID70968.1"/>
    <property type="molecule type" value="Genomic_DNA"/>
</dbReference>
<reference evidence="3" key="1">
    <citation type="submission" date="2021-01" db="EMBL/GenBank/DDBJ databases">
        <title>Whole genome shotgun sequence of Actinoplanes cyaneus NBRC 14990.</title>
        <authorList>
            <person name="Komaki H."/>
            <person name="Tamura T."/>
        </authorList>
    </citation>
    <scope>NUCLEOTIDE SEQUENCE</scope>
    <source>
        <strain evidence="3">NBRC 14990</strain>
    </source>
</reference>
<feature type="domain" description="Ricin B lectin" evidence="2">
    <location>
        <begin position="37"/>
        <end position="139"/>
    </location>
</feature>
<dbReference type="InterPro" id="IPR000772">
    <property type="entry name" value="Ricin_B_lectin"/>
</dbReference>
<keyword evidence="1" id="KW-0732">Signal</keyword>
<gene>
    <name evidence="3" type="ORF">Acy02nite_88490</name>
</gene>